<dbReference type="Proteomes" id="UP000291084">
    <property type="component" value="Chromosome 2"/>
</dbReference>
<dbReference type="AlphaFoldDB" id="A0A0S3RGW1"/>
<evidence type="ECO:0000313" key="3">
    <source>
        <dbReference type="Proteomes" id="UP000291084"/>
    </source>
</evidence>
<keyword evidence="3" id="KW-1185">Reference proteome</keyword>
<feature type="region of interest" description="Disordered" evidence="1">
    <location>
        <begin position="1"/>
        <end position="25"/>
    </location>
</feature>
<organism evidence="2 3">
    <name type="scientific">Vigna angularis var. angularis</name>
    <dbReference type="NCBI Taxonomy" id="157739"/>
    <lineage>
        <taxon>Eukaryota</taxon>
        <taxon>Viridiplantae</taxon>
        <taxon>Streptophyta</taxon>
        <taxon>Embryophyta</taxon>
        <taxon>Tracheophyta</taxon>
        <taxon>Spermatophyta</taxon>
        <taxon>Magnoliopsida</taxon>
        <taxon>eudicotyledons</taxon>
        <taxon>Gunneridae</taxon>
        <taxon>Pentapetalae</taxon>
        <taxon>rosids</taxon>
        <taxon>fabids</taxon>
        <taxon>Fabales</taxon>
        <taxon>Fabaceae</taxon>
        <taxon>Papilionoideae</taxon>
        <taxon>50 kb inversion clade</taxon>
        <taxon>NPAAA clade</taxon>
        <taxon>indigoferoid/millettioid clade</taxon>
        <taxon>Phaseoleae</taxon>
        <taxon>Vigna</taxon>
    </lineage>
</organism>
<sequence>LPKPAKQTNQISPNNPFHTATPNTKKLNDVVYARRFALSNGEGGEGSSEGRTRRHLQPHCPVHLCLGVFGATNDHRICSGVVSFNRKGFHFWGSSLRPLQLPL</sequence>
<name>A0A0S3RGW1_PHAAN</name>
<evidence type="ECO:0000313" key="2">
    <source>
        <dbReference type="EMBL" id="BAT79881.1"/>
    </source>
</evidence>
<accession>A0A0S3RGW1</accession>
<protein>
    <submittedName>
        <fullName evidence="2">Uncharacterized protein</fullName>
    </submittedName>
</protein>
<gene>
    <name evidence="2" type="primary">Vigan.02G282100</name>
    <name evidence="2" type="ORF">VIGAN_02282100</name>
</gene>
<evidence type="ECO:0000256" key="1">
    <source>
        <dbReference type="SAM" id="MobiDB-lite"/>
    </source>
</evidence>
<dbReference type="EMBL" id="AP015035">
    <property type="protein sequence ID" value="BAT79881.1"/>
    <property type="molecule type" value="Genomic_DNA"/>
</dbReference>
<reference evidence="2 3" key="1">
    <citation type="journal article" date="2015" name="Sci. Rep.">
        <title>The power of single molecule real-time sequencing technology in the de novo assembly of a eukaryotic genome.</title>
        <authorList>
            <person name="Sakai H."/>
            <person name="Naito K."/>
            <person name="Ogiso-Tanaka E."/>
            <person name="Takahashi Y."/>
            <person name="Iseki K."/>
            <person name="Muto C."/>
            <person name="Satou K."/>
            <person name="Teruya K."/>
            <person name="Shiroma A."/>
            <person name="Shimoji M."/>
            <person name="Hirano T."/>
            <person name="Itoh T."/>
            <person name="Kaga A."/>
            <person name="Tomooka N."/>
        </authorList>
    </citation>
    <scope>NUCLEOTIDE SEQUENCE [LARGE SCALE GENOMIC DNA]</scope>
    <source>
        <strain evidence="3">cv. Shumari</strain>
    </source>
</reference>
<feature type="non-terminal residue" evidence="2">
    <location>
        <position position="1"/>
    </location>
</feature>
<proteinExistence type="predicted"/>